<evidence type="ECO:0000313" key="1">
    <source>
        <dbReference type="EMBL" id="KAJ1353537.1"/>
    </source>
</evidence>
<evidence type="ECO:0000313" key="2">
    <source>
        <dbReference type="Proteomes" id="UP001196413"/>
    </source>
</evidence>
<dbReference type="EMBL" id="JAHQIW010001743">
    <property type="protein sequence ID" value="KAJ1353537.1"/>
    <property type="molecule type" value="Genomic_DNA"/>
</dbReference>
<proteinExistence type="predicted"/>
<name>A0AAD5M7J2_PARTN</name>
<dbReference type="Proteomes" id="UP001196413">
    <property type="component" value="Unassembled WGS sequence"/>
</dbReference>
<comment type="caution">
    <text evidence="1">The sequence shown here is derived from an EMBL/GenBank/DDBJ whole genome shotgun (WGS) entry which is preliminary data.</text>
</comment>
<gene>
    <name evidence="1" type="ORF">KIN20_010180</name>
</gene>
<dbReference type="AlphaFoldDB" id="A0AAD5M7J2"/>
<accession>A0AAD5M7J2</accession>
<organism evidence="1 2">
    <name type="scientific">Parelaphostrongylus tenuis</name>
    <name type="common">Meningeal worm</name>
    <dbReference type="NCBI Taxonomy" id="148309"/>
    <lineage>
        <taxon>Eukaryota</taxon>
        <taxon>Metazoa</taxon>
        <taxon>Ecdysozoa</taxon>
        <taxon>Nematoda</taxon>
        <taxon>Chromadorea</taxon>
        <taxon>Rhabditida</taxon>
        <taxon>Rhabditina</taxon>
        <taxon>Rhabditomorpha</taxon>
        <taxon>Strongyloidea</taxon>
        <taxon>Metastrongylidae</taxon>
        <taxon>Parelaphostrongylus</taxon>
    </lineage>
</organism>
<protein>
    <submittedName>
        <fullName evidence="1">Uncharacterized protein</fullName>
    </submittedName>
</protein>
<reference evidence="1" key="1">
    <citation type="submission" date="2021-06" db="EMBL/GenBank/DDBJ databases">
        <title>Parelaphostrongylus tenuis whole genome reference sequence.</title>
        <authorList>
            <person name="Garwood T.J."/>
            <person name="Larsen P.A."/>
            <person name="Fountain-Jones N.M."/>
            <person name="Garbe J.R."/>
            <person name="Macchietto M.G."/>
            <person name="Kania S.A."/>
            <person name="Gerhold R.W."/>
            <person name="Richards J.E."/>
            <person name="Wolf T.M."/>
        </authorList>
    </citation>
    <scope>NUCLEOTIDE SEQUENCE</scope>
    <source>
        <strain evidence="1">MNPRO001-30</strain>
        <tissue evidence="1">Meninges</tissue>
    </source>
</reference>
<keyword evidence="2" id="KW-1185">Reference proteome</keyword>
<sequence length="109" mass="12061">MGAHNGNFEDPVPELPEFLGLCNRLSCGDIYKAINKFRRSEFFSNFQTALSLIHDPNGWETIGKLLSNPELISQFTAGTDMGELLGSALGQAKKHSAKGCFKQRRKTQS</sequence>